<dbReference type="Proteomes" id="UP000292957">
    <property type="component" value="Unassembled WGS sequence"/>
</dbReference>
<feature type="region of interest" description="Disordered" evidence="1">
    <location>
        <begin position="116"/>
        <end position="136"/>
    </location>
</feature>
<dbReference type="EMBL" id="ML143444">
    <property type="protein sequence ID" value="TBU26551.1"/>
    <property type="molecule type" value="Genomic_DNA"/>
</dbReference>
<proteinExistence type="predicted"/>
<gene>
    <name evidence="2" type="ORF">BD311DRAFT_428876</name>
</gene>
<sequence>MHHTRLEDANCSRFPKRPGAEVHLVEYALRWMLYAVDWAITSFSLPCSCDFFAIRLRKLNALVSHHWKSFLLYIVQFLWAISPFENVFGPLGHAAADQLNARKTARELSAGDRSLDVPIPTLQSRPPSQSPVHSLS</sequence>
<protein>
    <submittedName>
        <fullName evidence="2">Uncharacterized protein</fullName>
    </submittedName>
</protein>
<reference evidence="2" key="1">
    <citation type="submission" date="2019-01" db="EMBL/GenBank/DDBJ databases">
        <title>Draft genome sequences of three monokaryotic isolates of the white-rot basidiomycete fungus Dichomitus squalens.</title>
        <authorList>
            <consortium name="DOE Joint Genome Institute"/>
            <person name="Lopez S.C."/>
            <person name="Andreopoulos B."/>
            <person name="Pangilinan J."/>
            <person name="Lipzen A."/>
            <person name="Riley R."/>
            <person name="Ahrendt S."/>
            <person name="Ng V."/>
            <person name="Barry K."/>
            <person name="Daum C."/>
            <person name="Grigoriev I.V."/>
            <person name="Hilden K.S."/>
            <person name="Makela M.R."/>
            <person name="de Vries R.P."/>
        </authorList>
    </citation>
    <scope>NUCLEOTIDE SEQUENCE [LARGE SCALE GENOMIC DNA]</scope>
    <source>
        <strain evidence="2">OM18370.1</strain>
    </source>
</reference>
<dbReference type="AlphaFoldDB" id="A0A4Q9MKF3"/>
<organism evidence="2">
    <name type="scientific">Dichomitus squalens</name>
    <dbReference type="NCBI Taxonomy" id="114155"/>
    <lineage>
        <taxon>Eukaryota</taxon>
        <taxon>Fungi</taxon>
        <taxon>Dikarya</taxon>
        <taxon>Basidiomycota</taxon>
        <taxon>Agaricomycotina</taxon>
        <taxon>Agaricomycetes</taxon>
        <taxon>Polyporales</taxon>
        <taxon>Polyporaceae</taxon>
        <taxon>Dichomitus</taxon>
    </lineage>
</organism>
<evidence type="ECO:0000313" key="2">
    <source>
        <dbReference type="EMBL" id="TBU26551.1"/>
    </source>
</evidence>
<name>A0A4Q9MKF3_9APHY</name>
<feature type="compositionally biased region" description="Polar residues" evidence="1">
    <location>
        <begin position="121"/>
        <end position="136"/>
    </location>
</feature>
<evidence type="ECO:0000256" key="1">
    <source>
        <dbReference type="SAM" id="MobiDB-lite"/>
    </source>
</evidence>
<accession>A0A4Q9MKF3</accession>